<accession>A0A840CR62</accession>
<proteinExistence type="predicted"/>
<keyword evidence="2" id="KW-1185">Reference proteome</keyword>
<evidence type="ECO:0000313" key="1">
    <source>
        <dbReference type="EMBL" id="MBB4036638.1"/>
    </source>
</evidence>
<dbReference type="AlphaFoldDB" id="A0A840CR62"/>
<comment type="caution">
    <text evidence="1">The sequence shown here is derived from an EMBL/GenBank/DDBJ whole genome shotgun (WGS) entry which is preliminary data.</text>
</comment>
<protein>
    <submittedName>
        <fullName evidence="1">Uncharacterized protein</fullName>
    </submittedName>
</protein>
<reference evidence="1 2" key="1">
    <citation type="submission" date="2020-08" db="EMBL/GenBank/DDBJ databases">
        <title>Genomic Encyclopedia of Type Strains, Phase IV (KMG-IV): sequencing the most valuable type-strain genomes for metagenomic binning, comparative biology and taxonomic classification.</title>
        <authorList>
            <person name="Goeker M."/>
        </authorList>
    </citation>
    <scope>NUCLEOTIDE SEQUENCE [LARGE SCALE GENOMIC DNA]</scope>
    <source>
        <strain evidence="1 2">DSM 104969</strain>
    </source>
</reference>
<dbReference type="RefSeq" id="WP_183307535.1">
    <property type="nucleotide sequence ID" value="NZ_JACIEP010000008.1"/>
</dbReference>
<dbReference type="EMBL" id="JACIEP010000008">
    <property type="protein sequence ID" value="MBB4036638.1"/>
    <property type="molecule type" value="Genomic_DNA"/>
</dbReference>
<dbReference type="Proteomes" id="UP000555103">
    <property type="component" value="Unassembled WGS sequence"/>
</dbReference>
<name>A0A840CR62_9BACT</name>
<organism evidence="1 2">
    <name type="scientific">Dysgonomonas hofstadii</name>
    <dbReference type="NCBI Taxonomy" id="637886"/>
    <lineage>
        <taxon>Bacteria</taxon>
        <taxon>Pseudomonadati</taxon>
        <taxon>Bacteroidota</taxon>
        <taxon>Bacteroidia</taxon>
        <taxon>Bacteroidales</taxon>
        <taxon>Dysgonomonadaceae</taxon>
        <taxon>Dysgonomonas</taxon>
    </lineage>
</organism>
<evidence type="ECO:0000313" key="2">
    <source>
        <dbReference type="Proteomes" id="UP000555103"/>
    </source>
</evidence>
<sequence length="50" mass="5598">MKTIEEQIEKQKEVKEVYEKPAIEIIEMETEGILCGSGGDYNPGGGRPWS</sequence>
<gene>
    <name evidence="1" type="ORF">GGR21_002544</name>
</gene>